<sequence length="171" mass="18850">MKDMRGDRIKDDSGTSILIEYILSLTITAILFTILLLLLGNVISTTERVILDEQLGIIAGDIANRLALASTNVYNNQYNDNYYGNLIADYTVILDLPPAVRGDHYLIQINYSDASKTGTVKVAWGSNVDVNRTATFHSDTGVANTTLFYNTGNKGKIFYPDSNSKIALMVF</sequence>
<dbReference type="KEGG" id="rci:RCIX352"/>
<dbReference type="AlphaFoldDB" id="Q0W741"/>
<dbReference type="eggNOG" id="arCOG03926">
    <property type="taxonomic scope" value="Archaea"/>
</dbReference>
<keyword evidence="1" id="KW-1133">Transmembrane helix</keyword>
<feature type="transmembrane region" description="Helical" evidence="1">
    <location>
        <begin position="21"/>
        <end position="43"/>
    </location>
</feature>
<keyword evidence="1" id="KW-0472">Membrane</keyword>
<protein>
    <recommendedName>
        <fullName evidence="4">Class III signal peptide-containing protein</fullName>
    </recommendedName>
</protein>
<reference evidence="2 3" key="1">
    <citation type="journal article" date="2006" name="Science">
        <title>Genome of rice cluster I archaea -- the key methane producers in the rice rhizosphere.</title>
        <authorList>
            <person name="Erkel C."/>
            <person name="Kube M."/>
            <person name="Reinhardt R."/>
            <person name="Liesack W."/>
        </authorList>
    </citation>
    <scope>NUCLEOTIDE SEQUENCE [LARGE SCALE GENOMIC DNA]</scope>
    <source>
        <strain evidence="3">DSM 22066 / NBRC 105507 / MRE50</strain>
    </source>
</reference>
<dbReference type="EMBL" id="AM114193">
    <property type="protein sequence ID" value="CAJ35802.1"/>
    <property type="molecule type" value="Genomic_DNA"/>
</dbReference>
<dbReference type="Pfam" id="PF23928">
    <property type="entry name" value="DUF7266"/>
    <property type="match status" value="1"/>
</dbReference>
<keyword evidence="3" id="KW-1185">Reference proteome</keyword>
<name>Q0W741_METAR</name>
<dbReference type="STRING" id="351160.RCIX352"/>
<keyword evidence="1" id="KW-0812">Transmembrane</keyword>
<dbReference type="InterPro" id="IPR055690">
    <property type="entry name" value="DUF7266"/>
</dbReference>
<proteinExistence type="predicted"/>
<evidence type="ECO:0000313" key="3">
    <source>
        <dbReference type="Proteomes" id="UP000000663"/>
    </source>
</evidence>
<accession>Q0W741</accession>
<evidence type="ECO:0008006" key="4">
    <source>
        <dbReference type="Google" id="ProtNLM"/>
    </source>
</evidence>
<evidence type="ECO:0000313" key="2">
    <source>
        <dbReference type="EMBL" id="CAJ35802.1"/>
    </source>
</evidence>
<evidence type="ECO:0000256" key="1">
    <source>
        <dbReference type="SAM" id="Phobius"/>
    </source>
</evidence>
<dbReference type="Proteomes" id="UP000000663">
    <property type="component" value="Chromosome"/>
</dbReference>
<organism evidence="2 3">
    <name type="scientific">Methanocella arvoryzae (strain DSM 22066 / NBRC 105507 / MRE50)</name>
    <dbReference type="NCBI Taxonomy" id="351160"/>
    <lineage>
        <taxon>Archaea</taxon>
        <taxon>Methanobacteriati</taxon>
        <taxon>Methanobacteriota</taxon>
        <taxon>Stenosarchaea group</taxon>
        <taxon>Methanomicrobia</taxon>
        <taxon>Methanocellales</taxon>
        <taxon>Methanocellaceae</taxon>
        <taxon>Methanocella</taxon>
    </lineage>
</organism>
<gene>
    <name evidence="2" type="ORF">RCIX352</name>
</gene>